<reference evidence="1 2" key="1">
    <citation type="journal article" date="2021" name="Plant Biotechnol. J.">
        <title>Multi-omics assisted identification of the key and species-specific regulatory components of drought-tolerant mechanisms in Gossypium stocksii.</title>
        <authorList>
            <person name="Yu D."/>
            <person name="Ke L."/>
            <person name="Zhang D."/>
            <person name="Wu Y."/>
            <person name="Sun Y."/>
            <person name="Mei J."/>
            <person name="Sun J."/>
            <person name="Sun Y."/>
        </authorList>
    </citation>
    <scope>NUCLEOTIDE SEQUENCE [LARGE SCALE GENOMIC DNA]</scope>
    <source>
        <strain evidence="2">cv. E1</strain>
        <tissue evidence="1">Leaf</tissue>
    </source>
</reference>
<proteinExistence type="predicted"/>
<comment type="caution">
    <text evidence="1">The sequence shown here is derived from an EMBL/GenBank/DDBJ whole genome shotgun (WGS) entry which is preliminary data.</text>
</comment>
<evidence type="ECO:0000313" key="2">
    <source>
        <dbReference type="Proteomes" id="UP000828251"/>
    </source>
</evidence>
<organism evidence="1 2">
    <name type="scientific">Gossypium stocksii</name>
    <dbReference type="NCBI Taxonomy" id="47602"/>
    <lineage>
        <taxon>Eukaryota</taxon>
        <taxon>Viridiplantae</taxon>
        <taxon>Streptophyta</taxon>
        <taxon>Embryophyta</taxon>
        <taxon>Tracheophyta</taxon>
        <taxon>Spermatophyta</taxon>
        <taxon>Magnoliopsida</taxon>
        <taxon>eudicotyledons</taxon>
        <taxon>Gunneridae</taxon>
        <taxon>Pentapetalae</taxon>
        <taxon>rosids</taxon>
        <taxon>malvids</taxon>
        <taxon>Malvales</taxon>
        <taxon>Malvaceae</taxon>
        <taxon>Malvoideae</taxon>
        <taxon>Gossypium</taxon>
    </lineage>
</organism>
<accession>A0A9D3U916</accession>
<dbReference type="AlphaFoldDB" id="A0A9D3U916"/>
<dbReference type="EMBL" id="JAIQCV010000013">
    <property type="protein sequence ID" value="KAH1032084.1"/>
    <property type="molecule type" value="Genomic_DNA"/>
</dbReference>
<dbReference type="OrthoDB" id="10419743at2759"/>
<gene>
    <name evidence="1" type="ORF">J1N35_044258</name>
</gene>
<name>A0A9D3U916_9ROSI</name>
<keyword evidence="2" id="KW-1185">Reference proteome</keyword>
<sequence length="97" mass="10897">MNAQCEYHVGITGHSIENCTAFKKMIKNGSPDINDTSDAVTDPESLFEQDMCLEGSQDFEDDKDCSPSFDLLRMVEQNEKQILPYKESVDIVCLGRS</sequence>
<protein>
    <submittedName>
        <fullName evidence="1">Uncharacterized protein</fullName>
    </submittedName>
</protein>
<evidence type="ECO:0000313" key="1">
    <source>
        <dbReference type="EMBL" id="KAH1032084.1"/>
    </source>
</evidence>
<dbReference type="Proteomes" id="UP000828251">
    <property type="component" value="Unassembled WGS sequence"/>
</dbReference>